<dbReference type="PANTHER" id="PTHR46825:SF7">
    <property type="entry name" value="D-ALANYL-D-ALANINE CARBOXYPEPTIDASE"/>
    <property type="match status" value="1"/>
</dbReference>
<dbReference type="EMBL" id="BAAANY010000014">
    <property type="protein sequence ID" value="GAA1687176.1"/>
    <property type="molecule type" value="Genomic_DNA"/>
</dbReference>
<keyword evidence="2" id="KW-0378">Hydrolase</keyword>
<organism evidence="2 3">
    <name type="scientific">Fodinicola feengrottensis</name>
    <dbReference type="NCBI Taxonomy" id="435914"/>
    <lineage>
        <taxon>Bacteria</taxon>
        <taxon>Bacillati</taxon>
        <taxon>Actinomycetota</taxon>
        <taxon>Actinomycetes</taxon>
        <taxon>Mycobacteriales</taxon>
        <taxon>Fodinicola</taxon>
    </lineage>
</organism>
<dbReference type="SUPFAM" id="SSF56601">
    <property type="entry name" value="beta-lactamase/transpeptidase-like"/>
    <property type="match status" value="1"/>
</dbReference>
<accession>A0ABN2HFM7</accession>
<comment type="caution">
    <text evidence="2">The sequence shown here is derived from an EMBL/GenBank/DDBJ whole genome shotgun (WGS) entry which is preliminary data.</text>
</comment>
<gene>
    <name evidence="2" type="ORF">GCM10009765_40850</name>
</gene>
<evidence type="ECO:0000259" key="1">
    <source>
        <dbReference type="Pfam" id="PF00144"/>
    </source>
</evidence>
<dbReference type="Gene3D" id="3.40.710.10">
    <property type="entry name" value="DD-peptidase/beta-lactamase superfamily"/>
    <property type="match status" value="1"/>
</dbReference>
<evidence type="ECO:0000313" key="3">
    <source>
        <dbReference type="Proteomes" id="UP001500618"/>
    </source>
</evidence>
<dbReference type="RefSeq" id="WP_344311832.1">
    <property type="nucleotide sequence ID" value="NZ_BAAANY010000014.1"/>
</dbReference>
<dbReference type="Pfam" id="PF00144">
    <property type="entry name" value="Beta-lactamase"/>
    <property type="match status" value="1"/>
</dbReference>
<sequence>MTIGAIVVPAAQAGTRLDPAALAKAIEIVPVDHAAGDLARVVSGADSWQGTDGDLQTGQAIAPNAHFRIGSVAKSFEATIALQLVAEHRIDLEQTVEHYLPGLLTKPFRVVTVRQVLTMTSGLPEVGGPSVTIDQLIANRFDYQLFDEIIQQSLRPKKSVWPGPRFPAGTRQSYNSLDYRVVGALVEKVTGKPYPAVLRERIVRPLSLTQTAAPGVGPRLPVPYLHGYLTNSKGQVVDVSEQNGNPSSMYSTTTDLDRFVTALFRGDLLPAAQNQVMFSPPRDANGNLLPYQGAGNCNTGLDAGKACLGMGVGSLTLPNGTVLWGKTGEDMGYSSGVFATRDLSERGEYAVAETTTNDPMTVPRRLLAAAFSN</sequence>
<proteinExistence type="predicted"/>
<feature type="domain" description="Beta-lactamase-related" evidence="1">
    <location>
        <begin position="48"/>
        <end position="351"/>
    </location>
</feature>
<evidence type="ECO:0000313" key="2">
    <source>
        <dbReference type="EMBL" id="GAA1687176.1"/>
    </source>
</evidence>
<name>A0ABN2HFM7_9ACTN</name>
<reference evidence="2 3" key="1">
    <citation type="journal article" date="2019" name="Int. J. Syst. Evol. Microbiol.">
        <title>The Global Catalogue of Microorganisms (GCM) 10K type strain sequencing project: providing services to taxonomists for standard genome sequencing and annotation.</title>
        <authorList>
            <consortium name="The Broad Institute Genomics Platform"/>
            <consortium name="The Broad Institute Genome Sequencing Center for Infectious Disease"/>
            <person name="Wu L."/>
            <person name="Ma J."/>
        </authorList>
    </citation>
    <scope>NUCLEOTIDE SEQUENCE [LARGE SCALE GENOMIC DNA]</scope>
    <source>
        <strain evidence="2 3">JCM 14718</strain>
    </source>
</reference>
<dbReference type="PANTHER" id="PTHR46825">
    <property type="entry name" value="D-ALANYL-D-ALANINE-CARBOXYPEPTIDASE/ENDOPEPTIDASE AMPH"/>
    <property type="match status" value="1"/>
</dbReference>
<dbReference type="GO" id="GO:0016787">
    <property type="term" value="F:hydrolase activity"/>
    <property type="evidence" value="ECO:0007669"/>
    <property type="project" value="UniProtKB-KW"/>
</dbReference>
<dbReference type="InterPro" id="IPR050491">
    <property type="entry name" value="AmpC-like"/>
</dbReference>
<dbReference type="InterPro" id="IPR012338">
    <property type="entry name" value="Beta-lactam/transpept-like"/>
</dbReference>
<dbReference type="InterPro" id="IPR001466">
    <property type="entry name" value="Beta-lactam-related"/>
</dbReference>
<dbReference type="Proteomes" id="UP001500618">
    <property type="component" value="Unassembled WGS sequence"/>
</dbReference>
<protein>
    <submittedName>
        <fullName evidence="2">Serine hydrolase domain-containing protein</fullName>
    </submittedName>
</protein>
<keyword evidence="3" id="KW-1185">Reference proteome</keyword>